<organism evidence="6 7">
    <name type="scientific">Enterocloster lavalensis</name>
    <dbReference type="NCBI Taxonomy" id="460384"/>
    <lineage>
        <taxon>Bacteria</taxon>
        <taxon>Bacillati</taxon>
        <taxon>Bacillota</taxon>
        <taxon>Clostridia</taxon>
        <taxon>Lachnospirales</taxon>
        <taxon>Lachnospiraceae</taxon>
        <taxon>Enterocloster</taxon>
    </lineage>
</organism>
<evidence type="ECO:0000256" key="1">
    <source>
        <dbReference type="ARBA" id="ARBA00004651"/>
    </source>
</evidence>
<dbReference type="EMBL" id="FOIM01000029">
    <property type="protein sequence ID" value="SEU08488.1"/>
    <property type="molecule type" value="Genomic_DNA"/>
</dbReference>
<dbReference type="STRING" id="460384.SAMN05216313_12920"/>
<dbReference type="Proteomes" id="UP000198508">
    <property type="component" value="Unassembled WGS sequence"/>
</dbReference>
<name>A0A1I0JEJ4_9FIRM</name>
<reference evidence="7" key="1">
    <citation type="submission" date="2016-10" db="EMBL/GenBank/DDBJ databases">
        <authorList>
            <person name="Varghese N."/>
            <person name="Submissions S."/>
        </authorList>
    </citation>
    <scope>NUCLEOTIDE SEQUENCE [LARGE SCALE GENOMIC DNA]</scope>
    <source>
        <strain evidence="7">NLAE-zl-G277</strain>
    </source>
</reference>
<dbReference type="GO" id="GO:0005886">
    <property type="term" value="C:plasma membrane"/>
    <property type="evidence" value="ECO:0007669"/>
    <property type="project" value="UniProtKB-SubCell"/>
</dbReference>
<dbReference type="Pfam" id="PF02653">
    <property type="entry name" value="BPD_transp_2"/>
    <property type="match status" value="1"/>
</dbReference>
<dbReference type="CDD" id="cd06581">
    <property type="entry name" value="TM_PBP1_LivM_like"/>
    <property type="match status" value="1"/>
</dbReference>
<evidence type="ECO:0000313" key="7">
    <source>
        <dbReference type="Proteomes" id="UP000198508"/>
    </source>
</evidence>
<evidence type="ECO:0000256" key="4">
    <source>
        <dbReference type="ARBA" id="ARBA00022989"/>
    </source>
</evidence>
<keyword evidence="7" id="KW-1185">Reference proteome</keyword>
<keyword evidence="4" id="KW-1133">Transmembrane helix</keyword>
<proteinExistence type="predicted"/>
<comment type="subcellular location">
    <subcellularLocation>
        <location evidence="1">Cell membrane</location>
        <topology evidence="1">Multi-pass membrane protein</topology>
    </subcellularLocation>
</comment>
<protein>
    <submittedName>
        <fullName evidence="6">Amino acid/amide ABC transporter membrane protein 2, HAAT family</fullName>
    </submittedName>
</protein>
<dbReference type="InterPro" id="IPR001851">
    <property type="entry name" value="ABC_transp_permease"/>
</dbReference>
<sequence>MGYIEGIMISACINIVCVAGLAILTGYIGLFSMGHACFLCLGAYTAGILTKFYGVPYFIALLGGGAVAGLFSLVIGIPTLRGKMSADCFTIATFGFGEATRVVMANVNHPYVGGALGLSGLESLTTLPRAMILAVLAVFFARNYAKSQHGKIAIAVRDHADASELIGVNIFHEKLKGLIISAFFCGVGGGMMAHYYTYIVPNIFGGTMSTNLLTAVVLGGVCSITGPALATTVLTATPEVLRFMANWRLPMYGLVLILTMRIRPEGLMGYKELSLKPFKRLYRKLRGSGKEGREV</sequence>
<accession>A0A1I0JEJ4</accession>
<dbReference type="RefSeq" id="WP_007706963.1">
    <property type="nucleotide sequence ID" value="NZ_CABJCG010000002.1"/>
</dbReference>
<dbReference type="PANTHER" id="PTHR30482:SF10">
    <property type="entry name" value="HIGH-AFFINITY BRANCHED-CHAIN AMINO ACID TRANSPORT PROTEIN BRAE"/>
    <property type="match status" value="1"/>
</dbReference>
<dbReference type="AlphaFoldDB" id="A0A1I0JEJ4"/>
<keyword evidence="2" id="KW-1003">Cell membrane</keyword>
<dbReference type="GO" id="GO:0015658">
    <property type="term" value="F:branched-chain amino acid transmembrane transporter activity"/>
    <property type="evidence" value="ECO:0007669"/>
    <property type="project" value="InterPro"/>
</dbReference>
<dbReference type="PANTHER" id="PTHR30482">
    <property type="entry name" value="HIGH-AFFINITY BRANCHED-CHAIN AMINO ACID TRANSPORT SYSTEM PERMEASE"/>
    <property type="match status" value="1"/>
</dbReference>
<evidence type="ECO:0000256" key="2">
    <source>
        <dbReference type="ARBA" id="ARBA00022475"/>
    </source>
</evidence>
<gene>
    <name evidence="6" type="ORF">SAMN05216313_12920</name>
</gene>
<keyword evidence="3" id="KW-0812">Transmembrane</keyword>
<dbReference type="InterPro" id="IPR043428">
    <property type="entry name" value="LivM-like"/>
</dbReference>
<evidence type="ECO:0000313" key="6">
    <source>
        <dbReference type="EMBL" id="SEU08488.1"/>
    </source>
</evidence>
<keyword evidence="5" id="KW-0472">Membrane</keyword>
<evidence type="ECO:0000256" key="5">
    <source>
        <dbReference type="ARBA" id="ARBA00023136"/>
    </source>
</evidence>
<evidence type="ECO:0000256" key="3">
    <source>
        <dbReference type="ARBA" id="ARBA00022692"/>
    </source>
</evidence>